<keyword evidence="3" id="KW-1185">Reference proteome</keyword>
<dbReference type="InterPro" id="IPR002364">
    <property type="entry name" value="Quin_OxRdtase/zeta-crystal_CS"/>
</dbReference>
<dbReference type="AlphaFoldDB" id="A0A2B7X3H9"/>
<dbReference type="GO" id="GO:0005739">
    <property type="term" value="C:mitochondrion"/>
    <property type="evidence" value="ECO:0007669"/>
    <property type="project" value="TreeGrafter"/>
</dbReference>
<gene>
    <name evidence="2" type="ORF">AJ79_07409</name>
</gene>
<dbReference type="OrthoDB" id="3509362at2759"/>
<dbReference type="Pfam" id="PF00107">
    <property type="entry name" value="ADH_zinc_N"/>
    <property type="match status" value="1"/>
</dbReference>
<organism evidence="2 3">
    <name type="scientific">Helicocarpus griseus UAMH5409</name>
    <dbReference type="NCBI Taxonomy" id="1447875"/>
    <lineage>
        <taxon>Eukaryota</taxon>
        <taxon>Fungi</taxon>
        <taxon>Dikarya</taxon>
        <taxon>Ascomycota</taxon>
        <taxon>Pezizomycotina</taxon>
        <taxon>Eurotiomycetes</taxon>
        <taxon>Eurotiomycetidae</taxon>
        <taxon>Onygenales</taxon>
        <taxon>Ajellomycetaceae</taxon>
        <taxon>Helicocarpus</taxon>
    </lineage>
</organism>
<dbReference type="Gene3D" id="3.40.50.720">
    <property type="entry name" value="NAD(P)-binding Rossmann-like Domain"/>
    <property type="match status" value="1"/>
</dbReference>
<dbReference type="InterPro" id="IPR013149">
    <property type="entry name" value="ADH-like_C"/>
</dbReference>
<evidence type="ECO:0000313" key="3">
    <source>
        <dbReference type="Proteomes" id="UP000223968"/>
    </source>
</evidence>
<accession>A0A2B7X3H9</accession>
<dbReference type="InterPro" id="IPR036291">
    <property type="entry name" value="NAD(P)-bd_dom_sf"/>
</dbReference>
<dbReference type="SMART" id="SM00829">
    <property type="entry name" value="PKS_ER"/>
    <property type="match status" value="1"/>
</dbReference>
<dbReference type="Pfam" id="PF08240">
    <property type="entry name" value="ADH_N"/>
    <property type="match status" value="1"/>
</dbReference>
<dbReference type="InterPro" id="IPR020843">
    <property type="entry name" value="ER"/>
</dbReference>
<reference evidence="2 3" key="1">
    <citation type="submission" date="2017-10" db="EMBL/GenBank/DDBJ databases">
        <title>Comparative genomics in systemic dimorphic fungi from Ajellomycetaceae.</title>
        <authorList>
            <person name="Munoz J.F."/>
            <person name="Mcewen J.G."/>
            <person name="Clay O.K."/>
            <person name="Cuomo C.A."/>
        </authorList>
    </citation>
    <scope>NUCLEOTIDE SEQUENCE [LARGE SCALE GENOMIC DNA]</scope>
    <source>
        <strain evidence="2 3">UAMH5409</strain>
    </source>
</reference>
<dbReference type="GO" id="GO:0008270">
    <property type="term" value="F:zinc ion binding"/>
    <property type="evidence" value="ECO:0007669"/>
    <property type="project" value="InterPro"/>
</dbReference>
<dbReference type="InterPro" id="IPR011032">
    <property type="entry name" value="GroES-like_sf"/>
</dbReference>
<evidence type="ECO:0000313" key="2">
    <source>
        <dbReference type="EMBL" id="PGH03331.1"/>
    </source>
</evidence>
<dbReference type="SUPFAM" id="SSF50129">
    <property type="entry name" value="GroES-like"/>
    <property type="match status" value="1"/>
</dbReference>
<dbReference type="InterPro" id="IPR051397">
    <property type="entry name" value="Zn-ADH-like_protein"/>
</dbReference>
<dbReference type="PANTHER" id="PTHR43677:SF4">
    <property type="entry name" value="QUINONE OXIDOREDUCTASE-LIKE PROTEIN 2"/>
    <property type="match status" value="1"/>
</dbReference>
<feature type="domain" description="Enoyl reductase (ER)" evidence="1">
    <location>
        <begin position="11"/>
        <end position="350"/>
    </location>
</feature>
<comment type="caution">
    <text evidence="2">The sequence shown here is derived from an EMBL/GenBank/DDBJ whole genome shotgun (WGS) entry which is preliminary data.</text>
</comment>
<evidence type="ECO:0000259" key="1">
    <source>
        <dbReference type="SMART" id="SM00829"/>
    </source>
</evidence>
<dbReference type="STRING" id="1447875.A0A2B7X3H9"/>
<sequence>MQAIHITSFSNPLSALHPQTVPTPPPPGPNEALVKIHCAALNHVDLLYAQGKHQNNTSLIRPPFTLGLEFSGTVVAIGVSQSSSDNETTTDHNSPLRVGDKVFGTGLGAFAERIVVPLRSLRRVPAAWAVEDAAGLAATATVAYGAVAVRGDVRSGQWVLVHGAAGGIGVYACQIAKALGARVIAGVRSLGDKGKVGMLRAFGCVDGIVETGADSAVKGSWTDKVKKITGGDDVDVVIDNVGLVKESLRCLKTIAGRIVLVGFAGREGVMEEVSVNRILLRQAVVVGYRYGDTDRKNPSETKQIWDGLMALIESGAVKPATFEKRYRGLSEVRIAMADLQAKKIYGKAVIHVDENENGKAAL</sequence>
<dbReference type="Proteomes" id="UP000223968">
    <property type="component" value="Unassembled WGS sequence"/>
</dbReference>
<dbReference type="EMBL" id="PDNB01000149">
    <property type="protein sequence ID" value="PGH03331.1"/>
    <property type="molecule type" value="Genomic_DNA"/>
</dbReference>
<dbReference type="SUPFAM" id="SSF51735">
    <property type="entry name" value="NAD(P)-binding Rossmann-fold domains"/>
    <property type="match status" value="1"/>
</dbReference>
<dbReference type="Gene3D" id="3.90.180.10">
    <property type="entry name" value="Medium-chain alcohol dehydrogenases, catalytic domain"/>
    <property type="match status" value="1"/>
</dbReference>
<dbReference type="InterPro" id="IPR013154">
    <property type="entry name" value="ADH-like_N"/>
</dbReference>
<proteinExistence type="predicted"/>
<dbReference type="PANTHER" id="PTHR43677">
    <property type="entry name" value="SHORT-CHAIN DEHYDROGENASE/REDUCTASE"/>
    <property type="match status" value="1"/>
</dbReference>
<dbReference type="PROSITE" id="PS01162">
    <property type="entry name" value="QOR_ZETA_CRYSTAL"/>
    <property type="match status" value="1"/>
</dbReference>
<protein>
    <recommendedName>
        <fullName evidence="1">Enoyl reductase (ER) domain-containing protein</fullName>
    </recommendedName>
</protein>
<name>A0A2B7X3H9_9EURO</name>
<dbReference type="GO" id="GO:0016491">
    <property type="term" value="F:oxidoreductase activity"/>
    <property type="evidence" value="ECO:0007669"/>
    <property type="project" value="InterPro"/>
</dbReference>